<comment type="similarity">
    <text evidence="2 8">Belongs to the glycosyltransferase 92 family.</text>
</comment>
<evidence type="ECO:0000256" key="1">
    <source>
        <dbReference type="ARBA" id="ARBA00004167"/>
    </source>
</evidence>
<accession>A0A9P1IH33</accession>
<evidence type="ECO:0000256" key="3">
    <source>
        <dbReference type="ARBA" id="ARBA00022676"/>
    </source>
</evidence>
<evidence type="ECO:0000256" key="5">
    <source>
        <dbReference type="ARBA" id="ARBA00022692"/>
    </source>
</evidence>
<dbReference type="Proteomes" id="UP001152747">
    <property type="component" value="Unassembled WGS sequence"/>
</dbReference>
<evidence type="ECO:0000256" key="7">
    <source>
        <dbReference type="ARBA" id="ARBA00023136"/>
    </source>
</evidence>
<evidence type="ECO:0000313" key="9">
    <source>
        <dbReference type="EMBL" id="CAI5444753.1"/>
    </source>
</evidence>
<dbReference type="AlphaFoldDB" id="A0A9P1IH33"/>
<gene>
    <name evidence="9" type="ORF">CAMP_LOCUS7390</name>
</gene>
<keyword evidence="10" id="KW-1185">Reference proteome</keyword>
<dbReference type="PANTHER" id="PTHR21461">
    <property type="entry name" value="GLYCOSYLTRANSFERASE FAMILY 92 PROTEIN"/>
    <property type="match status" value="1"/>
</dbReference>
<sequence>MRRKKSSYLIFIAVFLVFFYFFGSIQDFELEDQENNYEDNFDPIEDEIFVKNYLELMQKNRAPARPVIEKEQKIIENRWCFLAAPKIMKNPRENWLKVAGIEIFSAYYDDRPNSLFPDNSAIQVLVMSNHTIESKIDIYCNIFVKNSRFQKYTVVQGYIREIWQRGWDPRGNFQVPSLISCPIPEKLDFFKNSESDVEYSVSLTRSNCKSQKIAMKVVGKSRKIGEKKKDVAICLKGLDYQEDISGRLLEWLELQYILGADTIGVYMYFLTQKTQNVLKYYEKLGKLTLDQISLSGSDPNSNLERSQFLKNNRPQKRRHELIPYNDCFYRHIHTHNYVLILDIDEVVVPIGNFSSYSEMLRSVEKRLSGRSISSLSARNVFKFQTNFEVGKEWSYMRRNRKRSKNISKMGEFGKSFSSTKSVATVFNHFALHKLSYSSSKSVYLSPNSEAIKLHYKSECPQESRNECQDLQFNLVDDTSLDRFEKQLEKRVELIRKLIL</sequence>
<evidence type="ECO:0000256" key="6">
    <source>
        <dbReference type="ARBA" id="ARBA00022989"/>
    </source>
</evidence>
<dbReference type="GO" id="GO:0016757">
    <property type="term" value="F:glycosyltransferase activity"/>
    <property type="evidence" value="ECO:0007669"/>
    <property type="project" value="UniProtKB-UniRule"/>
</dbReference>
<dbReference type="Pfam" id="PF01697">
    <property type="entry name" value="Glyco_transf_92"/>
    <property type="match status" value="1"/>
</dbReference>
<keyword evidence="5 8" id="KW-0812">Transmembrane</keyword>
<organism evidence="9 10">
    <name type="scientific">Caenorhabditis angaria</name>
    <dbReference type="NCBI Taxonomy" id="860376"/>
    <lineage>
        <taxon>Eukaryota</taxon>
        <taxon>Metazoa</taxon>
        <taxon>Ecdysozoa</taxon>
        <taxon>Nematoda</taxon>
        <taxon>Chromadorea</taxon>
        <taxon>Rhabditida</taxon>
        <taxon>Rhabditina</taxon>
        <taxon>Rhabditomorpha</taxon>
        <taxon>Rhabditoidea</taxon>
        <taxon>Rhabditidae</taxon>
        <taxon>Peloderinae</taxon>
        <taxon>Caenorhabditis</taxon>
    </lineage>
</organism>
<evidence type="ECO:0000256" key="8">
    <source>
        <dbReference type="RuleBase" id="RU366017"/>
    </source>
</evidence>
<proteinExistence type="inferred from homology"/>
<comment type="caution">
    <text evidence="9">The sequence shown here is derived from an EMBL/GenBank/DDBJ whole genome shotgun (WGS) entry which is preliminary data.</text>
</comment>
<keyword evidence="3 8" id="KW-0328">Glycosyltransferase</keyword>
<keyword evidence="6 8" id="KW-1133">Transmembrane helix</keyword>
<comment type="subcellular location">
    <subcellularLocation>
        <location evidence="1">Membrane</location>
        <topology evidence="1">Single-pass membrane protein</topology>
    </subcellularLocation>
</comment>
<dbReference type="EC" id="2.4.1.-" evidence="8"/>
<keyword evidence="4 8" id="KW-0808">Transferase</keyword>
<dbReference type="GO" id="GO:0005737">
    <property type="term" value="C:cytoplasm"/>
    <property type="evidence" value="ECO:0007669"/>
    <property type="project" value="TreeGrafter"/>
</dbReference>
<dbReference type="InterPro" id="IPR008166">
    <property type="entry name" value="Glyco_transf_92"/>
</dbReference>
<dbReference type="GO" id="GO:0016020">
    <property type="term" value="C:membrane"/>
    <property type="evidence" value="ECO:0007669"/>
    <property type="project" value="UniProtKB-SubCell"/>
</dbReference>
<keyword evidence="7 8" id="KW-0472">Membrane</keyword>
<reference evidence="9" key="1">
    <citation type="submission" date="2022-11" db="EMBL/GenBank/DDBJ databases">
        <authorList>
            <person name="Kikuchi T."/>
        </authorList>
    </citation>
    <scope>NUCLEOTIDE SEQUENCE</scope>
    <source>
        <strain evidence="9">PS1010</strain>
    </source>
</reference>
<dbReference type="EMBL" id="CANHGI010000003">
    <property type="protein sequence ID" value="CAI5444753.1"/>
    <property type="molecule type" value="Genomic_DNA"/>
</dbReference>
<evidence type="ECO:0000256" key="2">
    <source>
        <dbReference type="ARBA" id="ARBA00007647"/>
    </source>
</evidence>
<dbReference type="PANTHER" id="PTHR21461:SF69">
    <property type="entry name" value="GLYCOSYLTRANSFERASE FAMILY 92 PROTEIN"/>
    <property type="match status" value="1"/>
</dbReference>
<name>A0A9P1IH33_9PELO</name>
<evidence type="ECO:0000256" key="4">
    <source>
        <dbReference type="ARBA" id="ARBA00022679"/>
    </source>
</evidence>
<evidence type="ECO:0000313" key="10">
    <source>
        <dbReference type="Proteomes" id="UP001152747"/>
    </source>
</evidence>
<feature type="transmembrane region" description="Helical" evidence="8">
    <location>
        <begin position="7"/>
        <end position="25"/>
    </location>
</feature>
<dbReference type="OrthoDB" id="2017643at2759"/>
<protein>
    <recommendedName>
        <fullName evidence="8">Glycosyltransferase family 92 protein</fullName>
        <ecNumber evidence="8">2.4.1.-</ecNumber>
    </recommendedName>
</protein>